<reference evidence="1 2" key="1">
    <citation type="journal article" date="2019" name="Sci. Rep.">
        <title>Orb-weaving spider Araneus ventricosus genome elucidates the spidroin gene catalogue.</title>
        <authorList>
            <person name="Kono N."/>
            <person name="Nakamura H."/>
            <person name="Ohtoshi R."/>
            <person name="Moran D.A.P."/>
            <person name="Shinohara A."/>
            <person name="Yoshida Y."/>
            <person name="Fujiwara M."/>
            <person name="Mori M."/>
            <person name="Tomita M."/>
            <person name="Arakawa K."/>
        </authorList>
    </citation>
    <scope>NUCLEOTIDE SEQUENCE [LARGE SCALE GENOMIC DNA]</scope>
</reference>
<accession>A0A4Y2GE44</accession>
<dbReference type="EMBL" id="BGPR01001313">
    <property type="protein sequence ID" value="GBM50868.1"/>
    <property type="molecule type" value="Genomic_DNA"/>
</dbReference>
<evidence type="ECO:0000313" key="2">
    <source>
        <dbReference type="Proteomes" id="UP000499080"/>
    </source>
</evidence>
<gene>
    <name evidence="1" type="ORF">AVEN_178138_1</name>
</gene>
<name>A0A4Y2GE44_ARAVE</name>
<evidence type="ECO:0000313" key="1">
    <source>
        <dbReference type="EMBL" id="GBM50868.1"/>
    </source>
</evidence>
<comment type="caution">
    <text evidence="1">The sequence shown here is derived from an EMBL/GenBank/DDBJ whole genome shotgun (WGS) entry which is preliminary data.</text>
</comment>
<organism evidence="1 2">
    <name type="scientific">Araneus ventricosus</name>
    <name type="common">Orbweaver spider</name>
    <name type="synonym">Epeira ventricosa</name>
    <dbReference type="NCBI Taxonomy" id="182803"/>
    <lineage>
        <taxon>Eukaryota</taxon>
        <taxon>Metazoa</taxon>
        <taxon>Ecdysozoa</taxon>
        <taxon>Arthropoda</taxon>
        <taxon>Chelicerata</taxon>
        <taxon>Arachnida</taxon>
        <taxon>Araneae</taxon>
        <taxon>Araneomorphae</taxon>
        <taxon>Entelegynae</taxon>
        <taxon>Araneoidea</taxon>
        <taxon>Araneidae</taxon>
        <taxon>Araneus</taxon>
    </lineage>
</organism>
<sequence length="83" mass="9110">MTRTAPILVPSPSFHTTAAGGHLETSWHAMGAIHAGSSCENRVSRLEPSGPETETLPLGHCGRLKWLNEKNQKNNNSEIKRKH</sequence>
<dbReference type="Proteomes" id="UP000499080">
    <property type="component" value="Unassembled WGS sequence"/>
</dbReference>
<proteinExistence type="predicted"/>
<keyword evidence="2" id="KW-1185">Reference proteome</keyword>
<protein>
    <submittedName>
        <fullName evidence="1">Uncharacterized protein</fullName>
    </submittedName>
</protein>
<dbReference type="AlphaFoldDB" id="A0A4Y2GE44"/>